<feature type="repeat" description="ANK" evidence="3">
    <location>
        <begin position="213"/>
        <end position="250"/>
    </location>
</feature>
<feature type="compositionally biased region" description="Acidic residues" evidence="4">
    <location>
        <begin position="81"/>
        <end position="92"/>
    </location>
</feature>
<feature type="compositionally biased region" description="Low complexity" evidence="4">
    <location>
        <begin position="392"/>
        <end position="431"/>
    </location>
</feature>
<evidence type="ECO:0000256" key="1">
    <source>
        <dbReference type="ARBA" id="ARBA00022737"/>
    </source>
</evidence>
<feature type="region of interest" description="Disordered" evidence="4">
    <location>
        <begin position="60"/>
        <end position="92"/>
    </location>
</feature>
<protein>
    <recommendedName>
        <fullName evidence="7">Ankyrin</fullName>
    </recommendedName>
</protein>
<sequence length="459" mass="50965">MHTIAYPKAIVPRYTHGDEEAAFVDVELNDKSQQQQGLNIATDDLRKFIGYGGDYGGRPMRLSRLDTSTSSSSYHKQQGVYEDDDDDDDDDGYDDAVILNVPEGPTIWEATKEGDVSLVVRALEMAGDNANTLVNTRDPDTQSTLLYLAVTHNKDPVPLLKVLLAYGADATLPNVYSVQAIHALAVHCSHRSILEALQLLLDNEADVNARDGDDWTPLHYVARFVRDESTLLPALRLLVQRGAHVNATDASQKSPLFALVANGDHAASLDWLIHRAGANIGLQAQFLDPRARSTFLGTAVLQAAKYARVGCLQVLARAHMTHLKESVSRTECEQAVQWILDNKRCNEATRDEMIQAVFSIRRRLEEDPNSAVAIERRRTSVYVPSKRQSLLSSLRRSSTMTGSSSNNNSSRGISNISYSSSNHDQQQQQQQYVQRTPSLLRRMSHILSRQRTTTLDSIA</sequence>
<dbReference type="EMBL" id="JARTCD010000018">
    <property type="protein sequence ID" value="KAJ8659529.1"/>
    <property type="molecule type" value="Genomic_DNA"/>
</dbReference>
<evidence type="ECO:0008006" key="7">
    <source>
        <dbReference type="Google" id="ProtNLM"/>
    </source>
</evidence>
<evidence type="ECO:0000256" key="4">
    <source>
        <dbReference type="SAM" id="MobiDB-lite"/>
    </source>
</evidence>
<evidence type="ECO:0000256" key="3">
    <source>
        <dbReference type="PROSITE-ProRule" id="PRU00023"/>
    </source>
</evidence>
<dbReference type="PROSITE" id="PS50088">
    <property type="entry name" value="ANK_REPEAT"/>
    <property type="match status" value="1"/>
</dbReference>
<gene>
    <name evidence="5" type="ORF">O0I10_004894</name>
</gene>
<dbReference type="Proteomes" id="UP001234581">
    <property type="component" value="Unassembled WGS sequence"/>
</dbReference>
<proteinExistence type="predicted"/>
<dbReference type="InterPro" id="IPR002110">
    <property type="entry name" value="Ankyrin_rpt"/>
</dbReference>
<accession>A0AAD7V557</accession>
<comment type="caution">
    <text evidence="5">The sequence shown here is derived from an EMBL/GenBank/DDBJ whole genome shotgun (WGS) entry which is preliminary data.</text>
</comment>
<organism evidence="5 6">
    <name type="scientific">Lichtheimia ornata</name>
    <dbReference type="NCBI Taxonomy" id="688661"/>
    <lineage>
        <taxon>Eukaryota</taxon>
        <taxon>Fungi</taxon>
        <taxon>Fungi incertae sedis</taxon>
        <taxon>Mucoromycota</taxon>
        <taxon>Mucoromycotina</taxon>
        <taxon>Mucoromycetes</taxon>
        <taxon>Mucorales</taxon>
        <taxon>Lichtheimiaceae</taxon>
        <taxon>Lichtheimia</taxon>
    </lineage>
</organism>
<evidence type="ECO:0000313" key="5">
    <source>
        <dbReference type="EMBL" id="KAJ8659529.1"/>
    </source>
</evidence>
<dbReference type="SMART" id="SM00248">
    <property type="entry name" value="ANK"/>
    <property type="match status" value="4"/>
</dbReference>
<dbReference type="InterPro" id="IPR036770">
    <property type="entry name" value="Ankyrin_rpt-contain_sf"/>
</dbReference>
<keyword evidence="1" id="KW-0677">Repeat</keyword>
<dbReference type="PROSITE" id="PS50297">
    <property type="entry name" value="ANK_REP_REGION"/>
    <property type="match status" value="1"/>
</dbReference>
<keyword evidence="2 3" id="KW-0040">ANK repeat</keyword>
<dbReference type="SUPFAM" id="SSF48403">
    <property type="entry name" value="Ankyrin repeat"/>
    <property type="match status" value="1"/>
</dbReference>
<dbReference type="Pfam" id="PF12796">
    <property type="entry name" value="Ank_2"/>
    <property type="match status" value="1"/>
</dbReference>
<keyword evidence="6" id="KW-1185">Reference proteome</keyword>
<feature type="region of interest" description="Disordered" evidence="4">
    <location>
        <begin position="392"/>
        <end position="433"/>
    </location>
</feature>
<dbReference type="RefSeq" id="XP_058344442.1">
    <property type="nucleotide sequence ID" value="XM_058484943.1"/>
</dbReference>
<dbReference type="Gene3D" id="1.25.40.20">
    <property type="entry name" value="Ankyrin repeat-containing domain"/>
    <property type="match status" value="2"/>
</dbReference>
<evidence type="ECO:0000313" key="6">
    <source>
        <dbReference type="Proteomes" id="UP001234581"/>
    </source>
</evidence>
<reference evidence="5 6" key="1">
    <citation type="submission" date="2023-03" db="EMBL/GenBank/DDBJ databases">
        <title>Genome sequence of Lichtheimia ornata CBS 291.66.</title>
        <authorList>
            <person name="Mohabir J.T."/>
            <person name="Shea T.P."/>
            <person name="Kurbessoian T."/>
            <person name="Berby B."/>
            <person name="Fontaine J."/>
            <person name="Livny J."/>
            <person name="Gnirke A."/>
            <person name="Stajich J.E."/>
            <person name="Cuomo C.A."/>
        </authorList>
    </citation>
    <scope>NUCLEOTIDE SEQUENCE [LARGE SCALE GENOMIC DNA]</scope>
    <source>
        <strain evidence="5">CBS 291.66</strain>
    </source>
</reference>
<evidence type="ECO:0000256" key="2">
    <source>
        <dbReference type="ARBA" id="ARBA00023043"/>
    </source>
</evidence>
<dbReference type="PANTHER" id="PTHR24189">
    <property type="entry name" value="MYOTROPHIN"/>
    <property type="match status" value="1"/>
</dbReference>
<dbReference type="AlphaFoldDB" id="A0AAD7V557"/>
<dbReference type="GeneID" id="83212307"/>
<name>A0AAD7V557_9FUNG</name>
<dbReference type="InterPro" id="IPR050745">
    <property type="entry name" value="Multifunctional_regulatory"/>
</dbReference>